<dbReference type="Proteomes" id="UP001341297">
    <property type="component" value="Unassembled WGS sequence"/>
</dbReference>
<proteinExistence type="predicted"/>
<keyword evidence="4" id="KW-1185">Reference proteome</keyword>
<sequence>MKIRKANVMNGETLITDVFLHENKKQFYTLVAVPELEWSMLISFEEEKQVLADKLKSSLAKNAQSDAAEELSLKIVQWVTEM</sequence>
<dbReference type="OrthoDB" id="2390431at2"/>
<organism evidence="1 3">
    <name type="scientific">Bacillus glycinifermentans</name>
    <dbReference type="NCBI Taxonomy" id="1664069"/>
    <lineage>
        <taxon>Bacteria</taxon>
        <taxon>Bacillati</taxon>
        <taxon>Bacillota</taxon>
        <taxon>Bacilli</taxon>
        <taxon>Bacillales</taxon>
        <taxon>Bacillaceae</taxon>
        <taxon>Bacillus</taxon>
    </lineage>
</organism>
<accession>A0A0J6EQW2</accession>
<reference evidence="2 4" key="3">
    <citation type="submission" date="2023-03" db="EMBL/GenBank/DDBJ databases">
        <title>Agriculturally important microbes genome sequencing.</title>
        <authorList>
            <person name="Dunlap C."/>
        </authorList>
    </citation>
    <scope>NUCLEOTIDE SEQUENCE [LARGE SCALE GENOMIC DNA]</scope>
    <source>
        <strain evidence="2 4">CBP-3203</strain>
    </source>
</reference>
<gene>
    <name evidence="1" type="ORF">AB447_202615</name>
    <name evidence="2" type="ORF">P8828_16095</name>
</gene>
<reference evidence="1" key="2">
    <citation type="submission" date="2015-10" db="EMBL/GenBank/DDBJ databases">
        <authorList>
            <person name="Gilbert D.G."/>
        </authorList>
    </citation>
    <scope>NUCLEOTIDE SEQUENCE</scope>
    <source>
        <strain evidence="1">GO-13</strain>
    </source>
</reference>
<name>A0A0J6EKF0_9BACI</name>
<evidence type="ECO:0000313" key="4">
    <source>
        <dbReference type="Proteomes" id="UP001341297"/>
    </source>
</evidence>
<dbReference type="STRING" id="1664069.BGLY_3750"/>
<dbReference type="EMBL" id="JARRTL010000016">
    <property type="protein sequence ID" value="MEC0486314.1"/>
    <property type="molecule type" value="Genomic_DNA"/>
</dbReference>
<dbReference type="EMBL" id="LECW02000012">
    <property type="protein sequence ID" value="KRT94200.1"/>
    <property type="molecule type" value="Genomic_DNA"/>
</dbReference>
<dbReference type="Pfam" id="PF14166">
    <property type="entry name" value="YueH"/>
    <property type="match status" value="1"/>
</dbReference>
<accession>A0A0J6EKF0</accession>
<dbReference type="Proteomes" id="UP000036168">
    <property type="component" value="Unassembled WGS sequence"/>
</dbReference>
<reference evidence="1 3" key="1">
    <citation type="journal article" date="2015" name="Int. J. Syst. Evol. Microbiol.">
        <title>Bacillus glycinifermentans sp. nov., isolated from fermented soybean paste.</title>
        <authorList>
            <person name="Kim S.J."/>
            <person name="Dunlap C.A."/>
            <person name="Kwon S.W."/>
            <person name="Rooney A.P."/>
        </authorList>
    </citation>
    <scope>NUCLEOTIDE SEQUENCE [LARGE SCALE GENOMIC DNA]</scope>
    <source>
        <strain evidence="1 3">GO-13</strain>
    </source>
</reference>
<comment type="caution">
    <text evidence="1">The sequence shown here is derived from an EMBL/GenBank/DDBJ whole genome shotgun (WGS) entry which is preliminary data.</text>
</comment>
<dbReference type="PATRIC" id="fig|1664069.3.peg.3924"/>
<evidence type="ECO:0000313" key="1">
    <source>
        <dbReference type="EMBL" id="KRT94200.1"/>
    </source>
</evidence>
<dbReference type="RefSeq" id="WP_048353776.1">
    <property type="nucleotide sequence ID" value="NZ_CP023481.1"/>
</dbReference>
<evidence type="ECO:0000313" key="3">
    <source>
        <dbReference type="Proteomes" id="UP000036168"/>
    </source>
</evidence>
<evidence type="ECO:0000313" key="2">
    <source>
        <dbReference type="EMBL" id="MEC0486314.1"/>
    </source>
</evidence>
<dbReference type="InterPro" id="IPR020260">
    <property type="entry name" value="Uncharacterised_YueH"/>
</dbReference>
<protein>
    <submittedName>
        <fullName evidence="2">YueH family protein</fullName>
    </submittedName>
</protein>
<dbReference type="AlphaFoldDB" id="A0A0J6EKF0"/>